<evidence type="ECO:0000313" key="3">
    <source>
        <dbReference type="Proteomes" id="UP000250557"/>
    </source>
</evidence>
<evidence type="ECO:0000313" key="1">
    <source>
        <dbReference type="EMBL" id="QEM06176.1"/>
    </source>
</evidence>
<evidence type="ECO:0000313" key="2">
    <source>
        <dbReference type="EMBL" id="QEM13693.1"/>
    </source>
</evidence>
<dbReference type="KEGG" id="mrub:DEO27_027995"/>
<dbReference type="RefSeq" id="WP_112571099.1">
    <property type="nucleotide sequence ID" value="NZ_CP043450.1"/>
</dbReference>
<sequence>MTRSNLYIILTNGEAIICVADSSSAPEQGYIVEKLLLPLLSLNDADAELALLTEHCALNELRTNATYRYEINLQTKNVAFFDEIYFFKTDIFRKGENLTRRYTAYLSSIENKTL</sequence>
<gene>
    <name evidence="2" type="ORF">DEO27_027995</name>
    <name evidence="1" type="ORF">DIU31_022640</name>
</gene>
<dbReference type="EMBL" id="CP043450">
    <property type="protein sequence ID" value="QEM13693.1"/>
    <property type="molecule type" value="Genomic_DNA"/>
</dbReference>
<dbReference type="AlphaFoldDB" id="A0A364WS62"/>
<proteinExistence type="predicted"/>
<dbReference type="OrthoDB" id="711032at2"/>
<dbReference type="Proteomes" id="UP000251402">
    <property type="component" value="Chromosome"/>
</dbReference>
<evidence type="ECO:0000313" key="4">
    <source>
        <dbReference type="Proteomes" id="UP000251402"/>
    </source>
</evidence>
<dbReference type="Proteomes" id="UP000250557">
    <property type="component" value="Chromosome"/>
</dbReference>
<dbReference type="EMBL" id="CP043451">
    <property type="protein sequence ID" value="QEM06176.1"/>
    <property type="molecule type" value="Genomic_DNA"/>
</dbReference>
<protein>
    <submittedName>
        <fullName evidence="2">Penicillin-binding protein</fullName>
    </submittedName>
</protein>
<organism evidence="2 4">
    <name type="scientific">Mucilaginibacter rubeus</name>
    <dbReference type="NCBI Taxonomy" id="2027860"/>
    <lineage>
        <taxon>Bacteria</taxon>
        <taxon>Pseudomonadati</taxon>
        <taxon>Bacteroidota</taxon>
        <taxon>Sphingobacteriia</taxon>
        <taxon>Sphingobacteriales</taxon>
        <taxon>Sphingobacteriaceae</taxon>
        <taxon>Mucilaginibacter</taxon>
    </lineage>
</organism>
<accession>A0A364WS62</accession>
<reference evidence="2 3" key="1">
    <citation type="submission" date="2019-08" db="EMBL/GenBank/DDBJ databases">
        <title>Comparative genome analysis confer to the adaptation heavy metal polluted environment.</title>
        <authorList>
            <person name="Li Y."/>
        </authorList>
    </citation>
    <scope>NUCLEOTIDE SEQUENCE [LARGE SCALE GENOMIC DNA]</scope>
    <source>
        <strain evidence="2">P1</strain>
        <strain evidence="1 3">P2</strain>
    </source>
</reference>
<name>A0A364WS62_9SPHI</name>
<keyword evidence="4" id="KW-1185">Reference proteome</keyword>